<accession>K0RJF6</accession>
<dbReference type="AlphaFoldDB" id="K0RJF6"/>
<comment type="caution">
    <text evidence="1">The sequence shown here is derived from an EMBL/GenBank/DDBJ whole genome shotgun (WGS) entry which is preliminary data.</text>
</comment>
<feature type="non-terminal residue" evidence="1">
    <location>
        <position position="1"/>
    </location>
</feature>
<dbReference type="Proteomes" id="UP000266841">
    <property type="component" value="Unassembled WGS sequence"/>
</dbReference>
<proteinExistence type="predicted"/>
<evidence type="ECO:0000313" key="2">
    <source>
        <dbReference type="Proteomes" id="UP000266841"/>
    </source>
</evidence>
<name>K0RJF6_THAOC</name>
<sequence length="168" mass="18607">DSARSAAATPSDMLRCVWKHVVDGHTRWRLLLIRSQDDGHGSLNVSAELKPKKLVDFAYGPWIPAPADDRYCKGLRMGVVRAVQFVGVELLRPSRTSRPHWDQKRDSIAIFLSRLESLVVGRFPARPAHRLLENSISRPEASAEASASAACGYPSFWDKKRGTASVTA</sequence>
<organism evidence="1 2">
    <name type="scientific">Thalassiosira oceanica</name>
    <name type="common">Marine diatom</name>
    <dbReference type="NCBI Taxonomy" id="159749"/>
    <lineage>
        <taxon>Eukaryota</taxon>
        <taxon>Sar</taxon>
        <taxon>Stramenopiles</taxon>
        <taxon>Ochrophyta</taxon>
        <taxon>Bacillariophyta</taxon>
        <taxon>Coscinodiscophyceae</taxon>
        <taxon>Thalassiosirophycidae</taxon>
        <taxon>Thalassiosirales</taxon>
        <taxon>Thalassiosiraceae</taxon>
        <taxon>Thalassiosira</taxon>
    </lineage>
</organism>
<dbReference type="EMBL" id="AGNL01037956">
    <property type="protein sequence ID" value="EJK53350.1"/>
    <property type="molecule type" value="Genomic_DNA"/>
</dbReference>
<evidence type="ECO:0000313" key="1">
    <source>
        <dbReference type="EMBL" id="EJK53350.1"/>
    </source>
</evidence>
<protein>
    <submittedName>
        <fullName evidence="1">Uncharacterized protein</fullName>
    </submittedName>
</protein>
<gene>
    <name evidence="1" type="ORF">THAOC_27232</name>
</gene>
<keyword evidence="2" id="KW-1185">Reference proteome</keyword>
<reference evidence="1 2" key="1">
    <citation type="journal article" date="2012" name="Genome Biol.">
        <title>Genome and low-iron response of an oceanic diatom adapted to chronic iron limitation.</title>
        <authorList>
            <person name="Lommer M."/>
            <person name="Specht M."/>
            <person name="Roy A.S."/>
            <person name="Kraemer L."/>
            <person name="Andreson R."/>
            <person name="Gutowska M.A."/>
            <person name="Wolf J."/>
            <person name="Bergner S.V."/>
            <person name="Schilhabel M.B."/>
            <person name="Klostermeier U.C."/>
            <person name="Beiko R.G."/>
            <person name="Rosenstiel P."/>
            <person name="Hippler M."/>
            <person name="Laroche J."/>
        </authorList>
    </citation>
    <scope>NUCLEOTIDE SEQUENCE [LARGE SCALE GENOMIC DNA]</scope>
    <source>
        <strain evidence="1 2">CCMP1005</strain>
    </source>
</reference>